<evidence type="ECO:0000313" key="2">
    <source>
        <dbReference type="EMBL" id="RYR07165.1"/>
    </source>
</evidence>
<accession>A0A444YZ17</accession>
<proteinExistence type="predicted"/>
<dbReference type="AlphaFoldDB" id="A0A444YZ17"/>
<keyword evidence="3" id="KW-1185">Reference proteome</keyword>
<dbReference type="InterPro" id="IPR040256">
    <property type="entry name" value="At4g02000-like"/>
</dbReference>
<dbReference type="STRING" id="3818.A0A444YZ17"/>
<sequence length="175" mass="19443">MLKVDHTTSIHSRGKFARICVEIDLSKQLVPSIQVLGRDFKIKYDGLHLIYFGCGSYGHRMDQCSKKQKKEVQLATDSTLLGDPVLDGMELESAKKGKTSGHNSSLNKYQADFREPNPVNEGNSKGVVNHEDPSSRFEVLAQEQPETNSPLANQKSKAHYGMQKALQVTLTSLLL</sequence>
<dbReference type="PANTHER" id="PTHR31286">
    <property type="entry name" value="GLYCINE-RICH CELL WALL STRUCTURAL PROTEIN 1.8-LIKE"/>
    <property type="match status" value="1"/>
</dbReference>
<name>A0A444YZ17_ARAHY</name>
<evidence type="ECO:0000313" key="3">
    <source>
        <dbReference type="Proteomes" id="UP000289738"/>
    </source>
</evidence>
<evidence type="ECO:0000256" key="1">
    <source>
        <dbReference type="SAM" id="MobiDB-lite"/>
    </source>
</evidence>
<feature type="region of interest" description="Disordered" evidence="1">
    <location>
        <begin position="112"/>
        <end position="135"/>
    </location>
</feature>
<reference evidence="2 3" key="1">
    <citation type="submission" date="2019-01" db="EMBL/GenBank/DDBJ databases">
        <title>Sequencing of cultivated peanut Arachis hypogaea provides insights into genome evolution and oil improvement.</title>
        <authorList>
            <person name="Chen X."/>
        </authorList>
    </citation>
    <scope>NUCLEOTIDE SEQUENCE [LARGE SCALE GENOMIC DNA]</scope>
    <source>
        <strain evidence="3">cv. Fuhuasheng</strain>
        <tissue evidence="2">Leaves</tissue>
    </source>
</reference>
<comment type="caution">
    <text evidence="2">The sequence shown here is derived from an EMBL/GenBank/DDBJ whole genome shotgun (WGS) entry which is preliminary data.</text>
</comment>
<protein>
    <recommendedName>
        <fullName evidence="4">Zinc knuckle CX2CX4HX4C domain-containing protein</fullName>
    </recommendedName>
</protein>
<evidence type="ECO:0008006" key="4">
    <source>
        <dbReference type="Google" id="ProtNLM"/>
    </source>
</evidence>
<organism evidence="2 3">
    <name type="scientific">Arachis hypogaea</name>
    <name type="common">Peanut</name>
    <dbReference type="NCBI Taxonomy" id="3818"/>
    <lineage>
        <taxon>Eukaryota</taxon>
        <taxon>Viridiplantae</taxon>
        <taxon>Streptophyta</taxon>
        <taxon>Embryophyta</taxon>
        <taxon>Tracheophyta</taxon>
        <taxon>Spermatophyta</taxon>
        <taxon>Magnoliopsida</taxon>
        <taxon>eudicotyledons</taxon>
        <taxon>Gunneridae</taxon>
        <taxon>Pentapetalae</taxon>
        <taxon>rosids</taxon>
        <taxon>fabids</taxon>
        <taxon>Fabales</taxon>
        <taxon>Fabaceae</taxon>
        <taxon>Papilionoideae</taxon>
        <taxon>50 kb inversion clade</taxon>
        <taxon>dalbergioids sensu lato</taxon>
        <taxon>Dalbergieae</taxon>
        <taxon>Pterocarpus clade</taxon>
        <taxon>Arachis</taxon>
    </lineage>
</organism>
<dbReference type="Proteomes" id="UP000289738">
    <property type="component" value="Chromosome B05"/>
</dbReference>
<dbReference type="EMBL" id="SDMP01000015">
    <property type="protein sequence ID" value="RYR07165.1"/>
    <property type="molecule type" value="Genomic_DNA"/>
</dbReference>
<dbReference type="PANTHER" id="PTHR31286:SF99">
    <property type="entry name" value="DUF4283 DOMAIN-CONTAINING PROTEIN"/>
    <property type="match status" value="1"/>
</dbReference>
<gene>
    <name evidence="2" type="ORF">Ahy_B05g074486</name>
</gene>